<name>A0A091DNU4_FUKDA</name>
<reference evidence="2 3" key="1">
    <citation type="submission" date="2013-11" db="EMBL/GenBank/DDBJ databases">
        <title>The Damaraland mole rat (Fukomys damarensis) genome and evolution of African mole rats.</title>
        <authorList>
            <person name="Gladyshev V.N."/>
            <person name="Fang X."/>
        </authorList>
    </citation>
    <scope>NUCLEOTIDE SEQUENCE [LARGE SCALE GENOMIC DNA]</scope>
    <source>
        <tissue evidence="2">Liver</tissue>
    </source>
</reference>
<accession>A0A091DNU4</accession>
<dbReference type="AlphaFoldDB" id="A0A091DNU4"/>
<proteinExistence type="predicted"/>
<dbReference type="Proteomes" id="UP000028990">
    <property type="component" value="Unassembled WGS sequence"/>
</dbReference>
<keyword evidence="1" id="KW-0732">Signal</keyword>
<evidence type="ECO:0000313" key="2">
    <source>
        <dbReference type="EMBL" id="KFO24486.1"/>
    </source>
</evidence>
<feature type="signal peptide" evidence="1">
    <location>
        <begin position="1"/>
        <end position="25"/>
    </location>
</feature>
<gene>
    <name evidence="2" type="ORF">H920_14120</name>
</gene>
<feature type="chain" id="PRO_5001873570" evidence="1">
    <location>
        <begin position="26"/>
        <end position="261"/>
    </location>
</feature>
<protein>
    <submittedName>
        <fullName evidence="2">Uncharacterized protein</fullName>
    </submittedName>
</protein>
<evidence type="ECO:0000256" key="1">
    <source>
        <dbReference type="SAM" id="SignalP"/>
    </source>
</evidence>
<dbReference type="EMBL" id="KN123551">
    <property type="protein sequence ID" value="KFO24486.1"/>
    <property type="molecule type" value="Genomic_DNA"/>
</dbReference>
<sequence length="261" mass="28274">MFLKALTRALAADFPLLCHLPSAAALSPYELPGPRRVGAQTLRGALSNLPRRGDFVKVGSFERITHVDSQCRRSGNWIKTQSRVGGLGAQTPASRPSTHAEAAGFSELRINCALGEEVELQLPFLHLMARILISSAVLTQSFRKQQQHWLWASQIGLIGCRRIWTGSLLKDSPESLWGLWLISTRGAQYLGEGQRPGGDCHCVCLVEGFWGWQGAAAVLRLAITANPTVAAAQSLPAAKATSTLPFSDSSELPKLLLMPLI</sequence>
<evidence type="ECO:0000313" key="3">
    <source>
        <dbReference type="Proteomes" id="UP000028990"/>
    </source>
</evidence>
<keyword evidence="3" id="KW-1185">Reference proteome</keyword>
<organism evidence="2 3">
    <name type="scientific">Fukomys damarensis</name>
    <name type="common">Damaraland mole rat</name>
    <name type="synonym">Cryptomys damarensis</name>
    <dbReference type="NCBI Taxonomy" id="885580"/>
    <lineage>
        <taxon>Eukaryota</taxon>
        <taxon>Metazoa</taxon>
        <taxon>Chordata</taxon>
        <taxon>Craniata</taxon>
        <taxon>Vertebrata</taxon>
        <taxon>Euteleostomi</taxon>
        <taxon>Mammalia</taxon>
        <taxon>Eutheria</taxon>
        <taxon>Euarchontoglires</taxon>
        <taxon>Glires</taxon>
        <taxon>Rodentia</taxon>
        <taxon>Hystricomorpha</taxon>
        <taxon>Bathyergidae</taxon>
        <taxon>Fukomys</taxon>
    </lineage>
</organism>